<dbReference type="SMART" id="SM00355">
    <property type="entry name" value="ZnF_C2H2"/>
    <property type="match status" value="2"/>
</dbReference>
<keyword evidence="4" id="KW-0804">Transcription</keyword>
<dbReference type="Gene3D" id="3.30.160.60">
    <property type="entry name" value="Classic Zinc Finger"/>
    <property type="match status" value="1"/>
</dbReference>
<gene>
    <name evidence="10" type="ORF">AUEXF2481DRAFT_84467</name>
</gene>
<keyword evidence="11" id="KW-1185">Reference proteome</keyword>
<protein>
    <recommendedName>
        <fullName evidence="12">C2H2-type domain-containing protein</fullName>
    </recommendedName>
</protein>
<feature type="domain" description="C2H2-type" evidence="9">
    <location>
        <begin position="35"/>
        <end position="62"/>
    </location>
</feature>
<dbReference type="GO" id="GO:0003677">
    <property type="term" value="F:DNA binding"/>
    <property type="evidence" value="ECO:0007669"/>
    <property type="project" value="InterPro"/>
</dbReference>
<evidence type="ECO:0000259" key="9">
    <source>
        <dbReference type="PROSITE" id="PS50157"/>
    </source>
</evidence>
<dbReference type="InterPro" id="IPR036236">
    <property type="entry name" value="Znf_C2H2_sf"/>
</dbReference>
<dbReference type="OrthoDB" id="654211at2759"/>
<dbReference type="InterPro" id="IPR013087">
    <property type="entry name" value="Znf_C2H2_type"/>
</dbReference>
<evidence type="ECO:0000256" key="4">
    <source>
        <dbReference type="ARBA" id="ARBA00023163"/>
    </source>
</evidence>
<dbReference type="GO" id="GO:0000981">
    <property type="term" value="F:DNA-binding transcription factor activity, RNA polymerase II-specific"/>
    <property type="evidence" value="ECO:0007669"/>
    <property type="project" value="InterPro"/>
</dbReference>
<evidence type="ECO:0000259" key="8">
    <source>
        <dbReference type="PROSITE" id="PS50048"/>
    </source>
</evidence>
<dbReference type="InterPro" id="IPR007219">
    <property type="entry name" value="XnlR_reg_dom"/>
</dbReference>
<keyword evidence="6" id="KW-0863">Zinc-finger</keyword>
<feature type="domain" description="Zn(2)-C6 fungal-type" evidence="8">
    <location>
        <begin position="99"/>
        <end position="128"/>
    </location>
</feature>
<dbReference type="SUPFAM" id="SSF57701">
    <property type="entry name" value="Zn2/Cys6 DNA-binding domain"/>
    <property type="match status" value="1"/>
</dbReference>
<dbReference type="HOGENOM" id="CLU_003864_1_0_1"/>
<dbReference type="PROSITE" id="PS50048">
    <property type="entry name" value="ZN2_CY6_FUNGAL_2"/>
    <property type="match status" value="1"/>
</dbReference>
<evidence type="ECO:0000256" key="6">
    <source>
        <dbReference type="PROSITE-ProRule" id="PRU00042"/>
    </source>
</evidence>
<evidence type="ECO:0000313" key="11">
    <source>
        <dbReference type="Proteomes" id="UP000030641"/>
    </source>
</evidence>
<dbReference type="PANTHER" id="PTHR47660">
    <property type="entry name" value="TRANSCRIPTION FACTOR WITH C2H2 AND ZN(2)-CYS(6) DNA BINDING DOMAIN (EUROFUNG)-RELATED-RELATED"/>
    <property type="match status" value="1"/>
</dbReference>
<dbReference type="Pfam" id="PF04082">
    <property type="entry name" value="Fungal_trans"/>
    <property type="match status" value="1"/>
</dbReference>
<proteinExistence type="predicted"/>
<sequence length="876" mass="98859">MFENDNINKEELVEAHEALSSTGSRKKRRREDANFQCPQCHRVFGRIEHLRRHANSHGEVRSFKCAACNKGFNRLDTLQRHELIHQKDPGVSKLKGARACKECASSKVRCNGTLPCERCTSKSTDCVYPSASSPSQVQDSPSAHSDFGSTPGASDNASSSVLESAAFPRQLEQSLPHVVQGGHFTEQNVGTLADTWGFSTHSEMAPQATHHVEGSLPTYIHSISLQEARAQQPAMSPFEGSYSGTEASFDIPYTSPFPRDRHASLDQLTRRPRLTPNLRSKTAIMGSNSPSSNLVLVSHQEEFIDRSELRGSFHRSFTPTTSYLSRRRRFNFPLSGDVLPAFQDDDYASFNMLSEQTYTAIYKSFTTVCTGLTAYQPPYGSSCFPSRKTLNAFVKLYLERFHPVMPILHHPTLNLDTSHWILSLAIVTIGSHMSTFEQTEEYCLCFDELLRRSISALDPHETIDRITLCQAKLLACINQIYSGEESWQESAYSEFLTDLVAFCQLEWKMSEAGFTTYAPEGQEAEFWKRWVQLESCRRTGYAIWMLDTMWAYQFQVQPRLTLEDGRMPVPCQEVLWEAKTALNWHHIFQFSPSNITLLSSLHSLQHEKSLQSTMGEFSRIVLLHGLYRQCWDMEKAEIHSRLRLHQISAYNLWRDSICESLDILQWSANNVIHAASGIEHPTVLHLHLARIVLFAPIQTICDLAYGMTKEDTSVNVAQMASLRTAIRRWVVEDESKARLAVLHAGALLRHLHAFHTNGFYEPSAVLLATLTLWTYGAFTTNVISTRSSTQRRFSDTQVHPISIALDQPLEADLARSFVKDGRDMMPTLRAVGSIRGAGGPERVLLEGSRLVSEIGRWGSGRKVMRILNNLSLCRSI</sequence>
<keyword evidence="3" id="KW-0805">Transcription regulation</keyword>
<dbReference type="PROSITE" id="PS00463">
    <property type="entry name" value="ZN2_CY6_FUNGAL_1"/>
    <property type="match status" value="1"/>
</dbReference>
<dbReference type="InterPro" id="IPR036864">
    <property type="entry name" value="Zn2-C6_fun-type_DNA-bd_sf"/>
</dbReference>
<dbReference type="InterPro" id="IPR001138">
    <property type="entry name" value="Zn2Cys6_DnaBD"/>
</dbReference>
<evidence type="ECO:0000256" key="7">
    <source>
        <dbReference type="SAM" id="MobiDB-lite"/>
    </source>
</evidence>
<dbReference type="Pfam" id="PF00172">
    <property type="entry name" value="Zn_clus"/>
    <property type="match status" value="1"/>
</dbReference>
<evidence type="ECO:0000256" key="2">
    <source>
        <dbReference type="ARBA" id="ARBA00022833"/>
    </source>
</evidence>
<evidence type="ECO:0008006" key="12">
    <source>
        <dbReference type="Google" id="ProtNLM"/>
    </source>
</evidence>
<keyword evidence="2" id="KW-0862">Zinc</keyword>
<dbReference type="SMART" id="SM00066">
    <property type="entry name" value="GAL4"/>
    <property type="match status" value="1"/>
</dbReference>
<dbReference type="AlphaFoldDB" id="A0A074YRK0"/>
<dbReference type="CDD" id="cd12148">
    <property type="entry name" value="fungal_TF_MHR"/>
    <property type="match status" value="1"/>
</dbReference>
<evidence type="ECO:0000256" key="3">
    <source>
        <dbReference type="ARBA" id="ARBA00023015"/>
    </source>
</evidence>
<evidence type="ECO:0000313" key="10">
    <source>
        <dbReference type="EMBL" id="KER00384.1"/>
    </source>
</evidence>
<evidence type="ECO:0000256" key="5">
    <source>
        <dbReference type="ARBA" id="ARBA00023242"/>
    </source>
</evidence>
<dbReference type="STRING" id="1043005.A0A074YRK0"/>
<dbReference type="Gene3D" id="4.10.240.10">
    <property type="entry name" value="Zn(2)-C6 fungal-type DNA-binding domain"/>
    <property type="match status" value="1"/>
</dbReference>
<dbReference type="GeneID" id="25371815"/>
<dbReference type="CDD" id="cd00067">
    <property type="entry name" value="GAL4"/>
    <property type="match status" value="1"/>
</dbReference>
<reference evidence="10 11" key="1">
    <citation type="journal article" date="2014" name="BMC Genomics">
        <title>Genome sequencing of four Aureobasidium pullulans varieties: biotechnological potential, stress tolerance, and description of new species.</title>
        <authorList>
            <person name="Gostin Ar C."/>
            <person name="Ohm R.A."/>
            <person name="Kogej T."/>
            <person name="Sonjak S."/>
            <person name="Turk M."/>
            <person name="Zajc J."/>
            <person name="Zalar P."/>
            <person name="Grube M."/>
            <person name="Sun H."/>
            <person name="Han J."/>
            <person name="Sharma A."/>
            <person name="Chiniquy J."/>
            <person name="Ngan C.Y."/>
            <person name="Lipzen A."/>
            <person name="Barry K."/>
            <person name="Grigoriev I.V."/>
            <person name="Gunde-Cimerman N."/>
        </authorList>
    </citation>
    <scope>NUCLEOTIDE SEQUENCE [LARGE SCALE GENOMIC DNA]</scope>
    <source>
        <strain evidence="10 11">EXF-2481</strain>
    </source>
</reference>
<keyword evidence="5" id="KW-0539">Nucleus</keyword>
<dbReference type="Proteomes" id="UP000030641">
    <property type="component" value="Unassembled WGS sequence"/>
</dbReference>
<evidence type="ECO:0000256" key="1">
    <source>
        <dbReference type="ARBA" id="ARBA00022723"/>
    </source>
</evidence>
<feature type="region of interest" description="Disordered" evidence="7">
    <location>
        <begin position="130"/>
        <end position="162"/>
    </location>
</feature>
<dbReference type="GO" id="GO:0008270">
    <property type="term" value="F:zinc ion binding"/>
    <property type="evidence" value="ECO:0007669"/>
    <property type="project" value="UniProtKB-KW"/>
</dbReference>
<dbReference type="PROSITE" id="PS50157">
    <property type="entry name" value="ZINC_FINGER_C2H2_2"/>
    <property type="match status" value="2"/>
</dbReference>
<accession>A0A074YRK0</accession>
<dbReference type="InParanoid" id="A0A074YRK0"/>
<keyword evidence="1" id="KW-0479">Metal-binding</keyword>
<dbReference type="GO" id="GO:0006351">
    <property type="term" value="P:DNA-templated transcription"/>
    <property type="evidence" value="ECO:0007669"/>
    <property type="project" value="InterPro"/>
</dbReference>
<organism evidence="10 11">
    <name type="scientific">Aureobasidium subglaciale (strain EXF-2481)</name>
    <name type="common">Aureobasidium pullulans var. subglaciale</name>
    <dbReference type="NCBI Taxonomy" id="1043005"/>
    <lineage>
        <taxon>Eukaryota</taxon>
        <taxon>Fungi</taxon>
        <taxon>Dikarya</taxon>
        <taxon>Ascomycota</taxon>
        <taxon>Pezizomycotina</taxon>
        <taxon>Dothideomycetes</taxon>
        <taxon>Dothideomycetidae</taxon>
        <taxon>Dothideales</taxon>
        <taxon>Saccotheciaceae</taxon>
        <taxon>Aureobasidium</taxon>
    </lineage>
</organism>
<dbReference type="PANTHER" id="PTHR47660:SF7">
    <property type="entry name" value="TRANSCRIPTION FACTOR WITH C2H2 AND ZN(2)-CYS(6) DNA BINDING DOMAIN (EUROFUNG)"/>
    <property type="match status" value="1"/>
</dbReference>
<dbReference type="PROSITE" id="PS00028">
    <property type="entry name" value="ZINC_FINGER_C2H2_1"/>
    <property type="match status" value="2"/>
</dbReference>
<dbReference type="SUPFAM" id="SSF57667">
    <property type="entry name" value="beta-beta-alpha zinc fingers"/>
    <property type="match status" value="1"/>
</dbReference>
<name>A0A074YRK0_AURSE</name>
<dbReference type="RefSeq" id="XP_013348878.1">
    <property type="nucleotide sequence ID" value="XM_013493424.1"/>
</dbReference>
<feature type="domain" description="C2H2-type" evidence="9">
    <location>
        <begin position="63"/>
        <end position="90"/>
    </location>
</feature>
<dbReference type="EMBL" id="KL584749">
    <property type="protein sequence ID" value="KER00384.1"/>
    <property type="molecule type" value="Genomic_DNA"/>
</dbReference>